<evidence type="ECO:0008006" key="2">
    <source>
        <dbReference type="Google" id="ProtNLM"/>
    </source>
</evidence>
<gene>
    <name evidence="1" type="ORF">S12H4_32361</name>
</gene>
<dbReference type="AlphaFoldDB" id="X1TR00"/>
<proteinExistence type="predicted"/>
<sequence length="220" mass="25529">MKNVLIVTYYFPPYGGGAVIRIHNFVKYLPKFGFLPIVLTVKEKYYEKTYSTPTLLDEYSEKIAINRVNSFEFIGSKAKSRIYGIREKTFGDKVFTYPVKILVDKVLVPDGTILWAPHALLHGRKIIRNNGIDIIFSTAPPFSSHIIAYLLHKISGKPFVVDYRDDWIRHRPYRKLNGDVRFRLAKRLEYMLVKDASKVITSTHESIELFKGKYPHINTD</sequence>
<reference evidence="1" key="1">
    <citation type="journal article" date="2014" name="Front. Microbiol.">
        <title>High frequency of phylogenetically diverse reductive dehalogenase-homologous genes in deep subseafloor sedimentary metagenomes.</title>
        <authorList>
            <person name="Kawai M."/>
            <person name="Futagami T."/>
            <person name="Toyoda A."/>
            <person name="Takaki Y."/>
            <person name="Nishi S."/>
            <person name="Hori S."/>
            <person name="Arai W."/>
            <person name="Tsubouchi T."/>
            <person name="Morono Y."/>
            <person name="Uchiyama I."/>
            <person name="Ito T."/>
            <person name="Fujiyama A."/>
            <person name="Inagaki F."/>
            <person name="Takami H."/>
        </authorList>
    </citation>
    <scope>NUCLEOTIDE SEQUENCE</scope>
    <source>
        <strain evidence="1">Expedition CK06-06</strain>
    </source>
</reference>
<name>X1TR00_9ZZZZ</name>
<dbReference type="SUPFAM" id="SSF53756">
    <property type="entry name" value="UDP-Glycosyltransferase/glycogen phosphorylase"/>
    <property type="match status" value="1"/>
</dbReference>
<feature type="non-terminal residue" evidence="1">
    <location>
        <position position="220"/>
    </location>
</feature>
<comment type="caution">
    <text evidence="1">The sequence shown here is derived from an EMBL/GenBank/DDBJ whole genome shotgun (WGS) entry which is preliminary data.</text>
</comment>
<dbReference type="Gene3D" id="3.40.50.2000">
    <property type="entry name" value="Glycogen Phosphorylase B"/>
    <property type="match status" value="1"/>
</dbReference>
<accession>X1TR00</accession>
<organism evidence="1">
    <name type="scientific">marine sediment metagenome</name>
    <dbReference type="NCBI Taxonomy" id="412755"/>
    <lineage>
        <taxon>unclassified sequences</taxon>
        <taxon>metagenomes</taxon>
        <taxon>ecological metagenomes</taxon>
    </lineage>
</organism>
<dbReference type="EMBL" id="BARW01018971">
    <property type="protein sequence ID" value="GAI89965.1"/>
    <property type="molecule type" value="Genomic_DNA"/>
</dbReference>
<protein>
    <recommendedName>
        <fullName evidence="2">Glycosyltransferase subfamily 4-like N-terminal domain-containing protein</fullName>
    </recommendedName>
</protein>
<evidence type="ECO:0000313" key="1">
    <source>
        <dbReference type="EMBL" id="GAI89965.1"/>
    </source>
</evidence>